<feature type="non-terminal residue" evidence="2">
    <location>
        <position position="80"/>
    </location>
</feature>
<dbReference type="Proteomes" id="UP000264719">
    <property type="component" value="Unassembled WGS sequence"/>
</dbReference>
<dbReference type="SUPFAM" id="SSF53098">
    <property type="entry name" value="Ribonuclease H-like"/>
    <property type="match status" value="1"/>
</dbReference>
<dbReference type="EMBL" id="DMVW01000056">
    <property type="protein sequence ID" value="HAR51423.1"/>
    <property type="molecule type" value="Genomic_DNA"/>
</dbReference>
<dbReference type="AlphaFoldDB" id="A0A348WA61"/>
<organism evidence="2 3">
    <name type="scientific">Roseovarius nubinhibens</name>
    <dbReference type="NCBI Taxonomy" id="314263"/>
    <lineage>
        <taxon>Bacteria</taxon>
        <taxon>Pseudomonadati</taxon>
        <taxon>Pseudomonadota</taxon>
        <taxon>Alphaproteobacteria</taxon>
        <taxon>Rhodobacterales</taxon>
        <taxon>Roseobacteraceae</taxon>
        <taxon>Roseovarius</taxon>
    </lineage>
</organism>
<proteinExistence type="predicted"/>
<sequence length="80" mass="8694">VVDETGKLVETTTIYPFQPRNDLRGSEEALLTLIQRHGVALIAIGNGTASRESERLVSDVLKRLPERVARPTPVVVSEAG</sequence>
<dbReference type="InterPro" id="IPR012337">
    <property type="entry name" value="RNaseH-like_sf"/>
</dbReference>
<protein>
    <submittedName>
        <fullName evidence="2">RNA-binding transcriptional accessory protein</fullName>
    </submittedName>
</protein>
<dbReference type="InterPro" id="IPR032639">
    <property type="entry name" value="Tex_YqgF"/>
</dbReference>
<evidence type="ECO:0000259" key="1">
    <source>
        <dbReference type="SMART" id="SM00732"/>
    </source>
</evidence>
<dbReference type="GO" id="GO:0006139">
    <property type="term" value="P:nucleobase-containing compound metabolic process"/>
    <property type="evidence" value="ECO:0007669"/>
    <property type="project" value="InterPro"/>
</dbReference>
<evidence type="ECO:0000313" key="3">
    <source>
        <dbReference type="Proteomes" id="UP000264719"/>
    </source>
</evidence>
<reference evidence="2 3" key="1">
    <citation type="journal article" date="2018" name="Nat. Biotechnol.">
        <title>A standardized bacterial taxonomy based on genome phylogeny substantially revises the tree of life.</title>
        <authorList>
            <person name="Parks D.H."/>
            <person name="Chuvochina M."/>
            <person name="Waite D.W."/>
            <person name="Rinke C."/>
            <person name="Skarshewski A."/>
            <person name="Chaumeil P.A."/>
            <person name="Hugenholtz P."/>
        </authorList>
    </citation>
    <scope>NUCLEOTIDE SEQUENCE [LARGE SCALE GENOMIC DNA]</scope>
    <source>
        <strain evidence="2">UBA9169</strain>
    </source>
</reference>
<comment type="caution">
    <text evidence="2">The sequence shown here is derived from an EMBL/GenBank/DDBJ whole genome shotgun (WGS) entry which is preliminary data.</text>
</comment>
<dbReference type="InterPro" id="IPR037027">
    <property type="entry name" value="YqgF/RNaseH-like_dom_sf"/>
</dbReference>
<feature type="domain" description="YqgF/RNase H-like" evidence="1">
    <location>
        <begin position="1"/>
        <end position="79"/>
    </location>
</feature>
<name>A0A348WA61_9RHOB</name>
<dbReference type="SMART" id="SM00732">
    <property type="entry name" value="YqgFc"/>
    <property type="match status" value="1"/>
</dbReference>
<evidence type="ECO:0000313" key="2">
    <source>
        <dbReference type="EMBL" id="HAR51423.1"/>
    </source>
</evidence>
<accession>A0A348WA61</accession>
<dbReference type="Gene3D" id="3.30.420.140">
    <property type="entry name" value="YqgF/RNase H-like domain"/>
    <property type="match status" value="1"/>
</dbReference>
<gene>
    <name evidence="2" type="ORF">DCS45_06025</name>
</gene>
<dbReference type="InterPro" id="IPR006641">
    <property type="entry name" value="YqgF/RNaseH-like_dom"/>
</dbReference>
<dbReference type="Pfam" id="PF16921">
    <property type="entry name" value="Tex_YqgF"/>
    <property type="match status" value="1"/>
</dbReference>
<feature type="non-terminal residue" evidence="2">
    <location>
        <position position="1"/>
    </location>
</feature>